<proteinExistence type="predicted"/>
<dbReference type="PANTHER" id="PTHR39639">
    <property type="entry name" value="CHROMOSOME 16, WHOLE GENOME SHOTGUN SEQUENCE"/>
    <property type="match status" value="1"/>
</dbReference>
<dbReference type="Pfam" id="PF03235">
    <property type="entry name" value="GmrSD_N"/>
    <property type="match status" value="1"/>
</dbReference>
<dbReference type="EMBL" id="LACI01000453">
    <property type="protein sequence ID" value="KJU86798.1"/>
    <property type="molecule type" value="Genomic_DNA"/>
</dbReference>
<comment type="caution">
    <text evidence="2">The sequence shown here is derived from an EMBL/GenBank/DDBJ whole genome shotgun (WGS) entry which is preliminary data.</text>
</comment>
<evidence type="ECO:0000313" key="3">
    <source>
        <dbReference type="Proteomes" id="UP000033423"/>
    </source>
</evidence>
<protein>
    <submittedName>
        <fullName evidence="2">Protein containing DUF262</fullName>
    </submittedName>
</protein>
<keyword evidence="3" id="KW-1185">Reference proteome</keyword>
<dbReference type="AlphaFoldDB" id="A0A0F3H1L2"/>
<feature type="domain" description="GmrSD restriction endonucleases N-terminal" evidence="1">
    <location>
        <begin position="59"/>
        <end position="211"/>
    </location>
</feature>
<gene>
    <name evidence="2" type="ORF">MBAV_001007</name>
</gene>
<sequence>MPEVLEEVKSDDTKQNVCYEFTDTLTCTDSVSFEKYTYIDGIFPEKRKIFTQAYDKNIFDLVSRMNTGDIILPPDYEQNYTWDNKKASLLIESILLNVPIPPVYVSEDEDKYKDEDENEKWNVIDGLQRLYSLERFFSNKFKLSGMEVFTDLNGRYYKDLENRYKKSIDYGLIRVILIFKESHPDVKYDVFMRLNTGSLKLHPQELRNRLYRGRLNKLIKELRNNKQWMDILGLKDEHKRMADAELVLRYLAISESIDRNTFELRDYPGSMKSFFNIYMNARRNPEDDDLAQIKNKFTSTIDKVSSVFGTEAFRKINVEGIYDRALNRSIMDAVMICFEVHDKTLLVKHRDEIVKLLKTLIHNDKYFYDSITIGTSNKKKIEYRIKEFCTKLNEVLIP</sequence>
<name>A0A0F3H1L2_9BACT</name>
<dbReference type="PANTHER" id="PTHR39639:SF1">
    <property type="entry name" value="DUF262 DOMAIN-CONTAINING PROTEIN"/>
    <property type="match status" value="1"/>
</dbReference>
<accession>A0A0F3H1L2</accession>
<dbReference type="PATRIC" id="fig|29290.4.peg.1321"/>
<organism evidence="2 3">
    <name type="scientific">Candidatus Magnetobacterium bavaricum</name>
    <dbReference type="NCBI Taxonomy" id="29290"/>
    <lineage>
        <taxon>Bacteria</taxon>
        <taxon>Pseudomonadati</taxon>
        <taxon>Nitrospirota</taxon>
        <taxon>Thermodesulfovibrionia</taxon>
        <taxon>Thermodesulfovibrionales</taxon>
        <taxon>Candidatus Magnetobacteriaceae</taxon>
        <taxon>Candidatus Magnetobacterium</taxon>
    </lineage>
</organism>
<reference evidence="2 3" key="1">
    <citation type="submission" date="2015-02" db="EMBL/GenBank/DDBJ databases">
        <title>Single-cell genomics of uncultivated deep-branching MTB reveals a conserved set of magnetosome genes.</title>
        <authorList>
            <person name="Kolinko S."/>
            <person name="Richter M."/>
            <person name="Glockner F.O."/>
            <person name="Brachmann A."/>
            <person name="Schuler D."/>
        </authorList>
    </citation>
    <scope>NUCLEOTIDE SEQUENCE [LARGE SCALE GENOMIC DNA]</scope>
    <source>
        <strain evidence="2">TM-1</strain>
    </source>
</reference>
<dbReference type="InterPro" id="IPR004919">
    <property type="entry name" value="GmrSD_N"/>
</dbReference>
<evidence type="ECO:0000259" key="1">
    <source>
        <dbReference type="Pfam" id="PF03235"/>
    </source>
</evidence>
<dbReference type="Proteomes" id="UP000033423">
    <property type="component" value="Unassembled WGS sequence"/>
</dbReference>
<evidence type="ECO:0000313" key="2">
    <source>
        <dbReference type="EMBL" id="KJU86798.1"/>
    </source>
</evidence>